<evidence type="ECO:0000256" key="9">
    <source>
        <dbReference type="ARBA" id="ARBA00023159"/>
    </source>
</evidence>
<dbReference type="GO" id="GO:0008270">
    <property type="term" value="F:zinc ion binding"/>
    <property type="evidence" value="ECO:0007669"/>
    <property type="project" value="InterPro"/>
</dbReference>
<evidence type="ECO:0000256" key="5">
    <source>
        <dbReference type="ARBA" id="ARBA00022763"/>
    </source>
</evidence>
<dbReference type="InterPro" id="IPR018062">
    <property type="entry name" value="HTH_AraC-typ_CS"/>
</dbReference>
<accession>A0A0J8GE02</accession>
<feature type="domain" description="HTH araC/xylS-type" evidence="12">
    <location>
        <begin position="82"/>
        <end position="180"/>
    </location>
</feature>
<dbReference type="GO" id="GO:0032259">
    <property type="term" value="P:methylation"/>
    <property type="evidence" value="ECO:0007669"/>
    <property type="project" value="UniProtKB-KW"/>
</dbReference>
<dbReference type="PANTHER" id="PTHR43280">
    <property type="entry name" value="ARAC-FAMILY TRANSCRIPTIONAL REGULATOR"/>
    <property type="match status" value="1"/>
</dbReference>
<evidence type="ECO:0000313" key="14">
    <source>
        <dbReference type="Proteomes" id="UP000052258"/>
    </source>
</evidence>
<dbReference type="PIRSF" id="PIRSF000408">
    <property type="entry name" value="Alkyltransferas_AdaA"/>
    <property type="match status" value="1"/>
</dbReference>
<keyword evidence="11" id="KW-0234">DNA repair</keyword>
<evidence type="ECO:0000256" key="4">
    <source>
        <dbReference type="ARBA" id="ARBA00022723"/>
    </source>
</evidence>
<reference evidence="13 14" key="1">
    <citation type="journal article" date="2015" name="Genome Biol. Evol.">
        <title>Comparative Genomics of Listeria Sensu Lato: Genus-Wide Differences in Evolutionary Dynamics and the Progressive Gain of Complex, Potentially Pathogenicity-Related Traits through Lateral Gene Transfer.</title>
        <authorList>
            <person name="Chiara M."/>
            <person name="Caruso M."/>
            <person name="D'Erchia A.M."/>
            <person name="Manzari C."/>
            <person name="Fraccalvieri R."/>
            <person name="Goffredo E."/>
            <person name="Latorre L."/>
            <person name="Miccolupo A."/>
            <person name="Padalino I."/>
            <person name="Santagada G."/>
            <person name="Chiocco D."/>
            <person name="Pesole G."/>
            <person name="Horner D.S."/>
            <person name="Parisi A."/>
        </authorList>
    </citation>
    <scope>NUCLEOTIDE SEQUENCE [LARGE SCALE GENOMIC DNA]</scope>
    <source>
        <strain evidence="13 14">1991</strain>
    </source>
</reference>
<keyword evidence="7" id="KW-0805">Transcription regulation</keyword>
<dbReference type="InterPro" id="IPR009057">
    <property type="entry name" value="Homeodomain-like_sf"/>
</dbReference>
<dbReference type="GO" id="GO:0043565">
    <property type="term" value="F:sequence-specific DNA binding"/>
    <property type="evidence" value="ECO:0007669"/>
    <property type="project" value="InterPro"/>
</dbReference>
<keyword evidence="6" id="KW-0862">Zinc</keyword>
<dbReference type="GO" id="GO:0008168">
    <property type="term" value="F:methyltransferase activity"/>
    <property type="evidence" value="ECO:0007669"/>
    <property type="project" value="UniProtKB-KW"/>
</dbReference>
<dbReference type="Gene3D" id="3.40.10.10">
    <property type="entry name" value="DNA Methylphosphotriester Repair Domain"/>
    <property type="match status" value="1"/>
</dbReference>
<gene>
    <name evidence="13" type="ORF">X560_1745</name>
</gene>
<dbReference type="InterPro" id="IPR016220">
    <property type="entry name" value="Me-P-triester_DNA_alkyl-Trfase"/>
</dbReference>
<name>A0A0J8GE02_9LIST</name>
<dbReference type="RefSeq" id="WP_007475874.1">
    <property type="nucleotide sequence ID" value="NZ_KQ130616.1"/>
</dbReference>
<dbReference type="InterPro" id="IPR004026">
    <property type="entry name" value="Ada_DNA_repair_Zn-bd"/>
</dbReference>
<keyword evidence="2" id="KW-0489">Methyltransferase</keyword>
<evidence type="ECO:0000256" key="2">
    <source>
        <dbReference type="ARBA" id="ARBA00022603"/>
    </source>
</evidence>
<keyword evidence="4" id="KW-0479">Metal-binding</keyword>
<dbReference type="Proteomes" id="UP000052258">
    <property type="component" value="Unassembled WGS sequence"/>
</dbReference>
<keyword evidence="10" id="KW-0804">Transcription</keyword>
<sequence>MRKPEKKEWNAIINCDSQFDYVFYYAVKTTGIFCRPSCKSKTPKFENVVIFKSRDEAIEAGFRPCKRCKSGGARVPDEEWVLDIKRYVRLNLSEPLTLNEIAVYCHGSESHLHRTFKKVTGETIHHFVVHQKITFAKELLQNKNLEVQQVAEKVGFQNAAQFATLFKKKTGRSPSKYRNEVLK</sequence>
<evidence type="ECO:0000259" key="12">
    <source>
        <dbReference type="PROSITE" id="PS01124"/>
    </source>
</evidence>
<dbReference type="AlphaFoldDB" id="A0A0J8GE02"/>
<dbReference type="InterPro" id="IPR018060">
    <property type="entry name" value="HTH_AraC"/>
</dbReference>
<evidence type="ECO:0000256" key="3">
    <source>
        <dbReference type="ARBA" id="ARBA00022679"/>
    </source>
</evidence>
<evidence type="ECO:0000313" key="13">
    <source>
        <dbReference type="EMBL" id="KMT59204.1"/>
    </source>
</evidence>
<dbReference type="PROSITE" id="PS01124">
    <property type="entry name" value="HTH_ARAC_FAMILY_2"/>
    <property type="match status" value="1"/>
</dbReference>
<dbReference type="PRINTS" id="PR00032">
    <property type="entry name" value="HTHARAC"/>
</dbReference>
<keyword evidence="3" id="KW-0808">Transferase</keyword>
<protein>
    <submittedName>
        <fullName evidence="13">AdaA protein</fullName>
    </submittedName>
</protein>
<dbReference type="EMBL" id="AZHO01000021">
    <property type="protein sequence ID" value="KMT59204.1"/>
    <property type="molecule type" value="Genomic_DNA"/>
</dbReference>
<keyword evidence="14" id="KW-1185">Reference proteome</keyword>
<dbReference type="GO" id="GO:0003700">
    <property type="term" value="F:DNA-binding transcription factor activity"/>
    <property type="evidence" value="ECO:0007669"/>
    <property type="project" value="InterPro"/>
</dbReference>
<evidence type="ECO:0000256" key="1">
    <source>
        <dbReference type="ARBA" id="ARBA00001947"/>
    </source>
</evidence>
<comment type="caution">
    <text evidence="13">The sequence shown here is derived from an EMBL/GenBank/DDBJ whole genome shotgun (WGS) entry which is preliminary data.</text>
</comment>
<dbReference type="PATRIC" id="fig|1430899.3.peg.1782"/>
<dbReference type="InterPro" id="IPR035451">
    <property type="entry name" value="Ada-like_dom_sf"/>
</dbReference>
<dbReference type="PROSITE" id="PS00041">
    <property type="entry name" value="HTH_ARAC_FAMILY_1"/>
    <property type="match status" value="1"/>
</dbReference>
<keyword evidence="9" id="KW-0010">Activator</keyword>
<dbReference type="Gene3D" id="1.10.10.60">
    <property type="entry name" value="Homeodomain-like"/>
    <property type="match status" value="2"/>
</dbReference>
<organism evidence="13 14">
    <name type="scientific">Listeria fleischmannii 1991</name>
    <dbReference type="NCBI Taxonomy" id="1430899"/>
    <lineage>
        <taxon>Bacteria</taxon>
        <taxon>Bacillati</taxon>
        <taxon>Bacillota</taxon>
        <taxon>Bacilli</taxon>
        <taxon>Bacillales</taxon>
        <taxon>Listeriaceae</taxon>
        <taxon>Listeria</taxon>
    </lineage>
</organism>
<evidence type="ECO:0000256" key="10">
    <source>
        <dbReference type="ARBA" id="ARBA00023163"/>
    </source>
</evidence>
<comment type="cofactor">
    <cofactor evidence="1">
        <name>Zn(2+)</name>
        <dbReference type="ChEBI" id="CHEBI:29105"/>
    </cofactor>
</comment>
<proteinExistence type="predicted"/>
<dbReference type="Pfam" id="PF12833">
    <property type="entry name" value="HTH_18"/>
    <property type="match status" value="1"/>
</dbReference>
<keyword evidence="5" id="KW-0227">DNA damage</keyword>
<dbReference type="PANTHER" id="PTHR43280:SF28">
    <property type="entry name" value="HTH-TYPE TRANSCRIPTIONAL ACTIVATOR RHAS"/>
    <property type="match status" value="1"/>
</dbReference>
<dbReference type="SMART" id="SM00342">
    <property type="entry name" value="HTH_ARAC"/>
    <property type="match status" value="1"/>
</dbReference>
<dbReference type="SUPFAM" id="SSF57884">
    <property type="entry name" value="Ada DNA repair protein, N-terminal domain (N-Ada 10)"/>
    <property type="match status" value="1"/>
</dbReference>
<evidence type="ECO:0000256" key="6">
    <source>
        <dbReference type="ARBA" id="ARBA00022833"/>
    </source>
</evidence>
<keyword evidence="8" id="KW-0238">DNA-binding</keyword>
<dbReference type="OrthoDB" id="9802228at2"/>
<evidence type="ECO:0000256" key="7">
    <source>
        <dbReference type="ARBA" id="ARBA00023015"/>
    </source>
</evidence>
<evidence type="ECO:0000256" key="11">
    <source>
        <dbReference type="ARBA" id="ARBA00023204"/>
    </source>
</evidence>
<dbReference type="SUPFAM" id="SSF46689">
    <property type="entry name" value="Homeodomain-like"/>
    <property type="match status" value="2"/>
</dbReference>
<dbReference type="GO" id="GO:0006281">
    <property type="term" value="P:DNA repair"/>
    <property type="evidence" value="ECO:0007669"/>
    <property type="project" value="UniProtKB-KW"/>
</dbReference>
<evidence type="ECO:0000256" key="8">
    <source>
        <dbReference type="ARBA" id="ARBA00023125"/>
    </source>
</evidence>
<dbReference type="Pfam" id="PF02805">
    <property type="entry name" value="Ada_Zn_binding"/>
    <property type="match status" value="1"/>
</dbReference>
<dbReference type="InterPro" id="IPR020449">
    <property type="entry name" value="Tscrpt_reg_AraC-type_HTH"/>
</dbReference>